<dbReference type="AlphaFoldDB" id="A0A0F8ZQG2"/>
<reference evidence="1" key="1">
    <citation type="journal article" date="2015" name="Nature">
        <title>Complex archaea that bridge the gap between prokaryotes and eukaryotes.</title>
        <authorList>
            <person name="Spang A."/>
            <person name="Saw J.H."/>
            <person name="Jorgensen S.L."/>
            <person name="Zaremba-Niedzwiedzka K."/>
            <person name="Martijn J."/>
            <person name="Lind A.E."/>
            <person name="van Eijk R."/>
            <person name="Schleper C."/>
            <person name="Guy L."/>
            <person name="Ettema T.J."/>
        </authorList>
    </citation>
    <scope>NUCLEOTIDE SEQUENCE</scope>
</reference>
<accession>A0A0F8ZQG2</accession>
<feature type="non-terminal residue" evidence="1">
    <location>
        <position position="1"/>
    </location>
</feature>
<evidence type="ECO:0000313" key="1">
    <source>
        <dbReference type="EMBL" id="KKK96063.1"/>
    </source>
</evidence>
<sequence length="55" mass="5866">MGAGLSFLYGYDCDAEAGCWSVEREHGGALAGGYRKLREALAKANPTMKIKGMGR</sequence>
<gene>
    <name evidence="1" type="ORF">LCGC14_2666570</name>
</gene>
<comment type="caution">
    <text evidence="1">The sequence shown here is derived from an EMBL/GenBank/DDBJ whole genome shotgun (WGS) entry which is preliminary data.</text>
</comment>
<proteinExistence type="predicted"/>
<protein>
    <submittedName>
        <fullName evidence="1">Uncharacterized protein</fullName>
    </submittedName>
</protein>
<dbReference type="EMBL" id="LAZR01046644">
    <property type="protein sequence ID" value="KKK96063.1"/>
    <property type="molecule type" value="Genomic_DNA"/>
</dbReference>
<organism evidence="1">
    <name type="scientific">marine sediment metagenome</name>
    <dbReference type="NCBI Taxonomy" id="412755"/>
    <lineage>
        <taxon>unclassified sequences</taxon>
        <taxon>metagenomes</taxon>
        <taxon>ecological metagenomes</taxon>
    </lineage>
</organism>
<name>A0A0F8ZQG2_9ZZZZ</name>